<dbReference type="Pfam" id="PF12837">
    <property type="entry name" value="Fer4_6"/>
    <property type="match status" value="1"/>
</dbReference>
<sequence length="162" mass="17756">MDKFLTVDADKCTGCRLCEQVCSVMHEGVSNPAKSRIQVVKWEQEGIYIPVICKQCEDAPCMNVCPVRAISRDTDFGFVKVDQEVCIGCRSCVGICPFGAMGYNDTTHQVFKCDLCGGDPQCVRFCEVNALEYVSANRVSSQKKRKGAARQSAAERQAVALG</sequence>
<dbReference type="InterPro" id="IPR017900">
    <property type="entry name" value="4Fe4S_Fe_S_CS"/>
</dbReference>
<evidence type="ECO:0000259" key="7">
    <source>
        <dbReference type="PROSITE" id="PS51379"/>
    </source>
</evidence>
<evidence type="ECO:0000313" key="8">
    <source>
        <dbReference type="EMBL" id="MBG0778718.1"/>
    </source>
</evidence>
<feature type="domain" description="4Fe-4S ferredoxin-type" evidence="7">
    <location>
        <begin position="77"/>
        <end position="106"/>
    </location>
</feature>
<dbReference type="InterPro" id="IPR050294">
    <property type="entry name" value="RnfB_subfamily"/>
</dbReference>
<keyword evidence="2" id="KW-0004">4Fe-4S</keyword>
<evidence type="ECO:0000313" key="9">
    <source>
        <dbReference type="Proteomes" id="UP000706172"/>
    </source>
</evidence>
<evidence type="ECO:0000256" key="5">
    <source>
        <dbReference type="ARBA" id="ARBA00023004"/>
    </source>
</evidence>
<dbReference type="Pfam" id="PF13247">
    <property type="entry name" value="Fer4_11"/>
    <property type="match status" value="1"/>
</dbReference>
<keyword evidence="1" id="KW-0813">Transport</keyword>
<dbReference type="PANTHER" id="PTHR42859:SF10">
    <property type="entry name" value="DIMETHYLSULFOXIDE REDUCTASE CHAIN B"/>
    <property type="match status" value="1"/>
</dbReference>
<evidence type="ECO:0000256" key="6">
    <source>
        <dbReference type="ARBA" id="ARBA00023014"/>
    </source>
</evidence>
<organism evidence="8 9">
    <name type="scientific">Desulfotignum balticum</name>
    <dbReference type="NCBI Taxonomy" id="115781"/>
    <lineage>
        <taxon>Bacteria</taxon>
        <taxon>Pseudomonadati</taxon>
        <taxon>Thermodesulfobacteriota</taxon>
        <taxon>Desulfobacteria</taxon>
        <taxon>Desulfobacterales</taxon>
        <taxon>Desulfobacteraceae</taxon>
        <taxon>Desulfotignum</taxon>
    </lineage>
</organism>
<accession>A0A931CQ44</accession>
<evidence type="ECO:0000256" key="1">
    <source>
        <dbReference type="ARBA" id="ARBA00022448"/>
    </source>
</evidence>
<dbReference type="InterPro" id="IPR017896">
    <property type="entry name" value="4Fe4S_Fe-S-bd"/>
</dbReference>
<keyword evidence="6" id="KW-0411">Iron-sulfur</keyword>
<feature type="domain" description="4Fe-4S ferredoxin-type" evidence="7">
    <location>
        <begin position="44"/>
        <end position="75"/>
    </location>
</feature>
<dbReference type="EMBL" id="JACCQK010000088">
    <property type="protein sequence ID" value="MBG0778718.1"/>
    <property type="molecule type" value="Genomic_DNA"/>
</dbReference>
<keyword evidence="4" id="KW-0249">Electron transport</keyword>
<gene>
    <name evidence="8" type="ORF">H0S81_02165</name>
</gene>
<dbReference type="Gene3D" id="3.30.70.20">
    <property type="match status" value="2"/>
</dbReference>
<evidence type="ECO:0000256" key="2">
    <source>
        <dbReference type="ARBA" id="ARBA00022485"/>
    </source>
</evidence>
<dbReference type="PROSITE" id="PS00198">
    <property type="entry name" value="4FE4S_FER_1"/>
    <property type="match status" value="1"/>
</dbReference>
<evidence type="ECO:0000256" key="3">
    <source>
        <dbReference type="ARBA" id="ARBA00022723"/>
    </source>
</evidence>
<dbReference type="SUPFAM" id="SSF54862">
    <property type="entry name" value="4Fe-4S ferredoxins"/>
    <property type="match status" value="1"/>
</dbReference>
<dbReference type="GO" id="GO:0046872">
    <property type="term" value="F:metal ion binding"/>
    <property type="evidence" value="ECO:0007669"/>
    <property type="project" value="UniProtKB-KW"/>
</dbReference>
<keyword evidence="5" id="KW-0408">Iron</keyword>
<evidence type="ECO:0000256" key="4">
    <source>
        <dbReference type="ARBA" id="ARBA00022982"/>
    </source>
</evidence>
<feature type="domain" description="4Fe-4S ferredoxin-type" evidence="7">
    <location>
        <begin position="3"/>
        <end position="34"/>
    </location>
</feature>
<proteinExistence type="predicted"/>
<dbReference type="CDD" id="cd10550">
    <property type="entry name" value="DMSOR_beta_like"/>
    <property type="match status" value="1"/>
</dbReference>
<reference evidence="8" key="1">
    <citation type="submission" date="2020-07" db="EMBL/GenBank/DDBJ databases">
        <title>Severe corrosion of carbon steel in oil field produced water can be linked to methanogenic archaea containing a special type of NiFe hydrogenase.</title>
        <authorList>
            <person name="Lahme S."/>
            <person name="Mand J."/>
            <person name="Longwell J."/>
            <person name="Smith R."/>
            <person name="Enning D."/>
        </authorList>
    </citation>
    <scope>NUCLEOTIDE SEQUENCE</scope>
    <source>
        <strain evidence="8">MIC098Bin6</strain>
    </source>
</reference>
<dbReference type="Proteomes" id="UP000706172">
    <property type="component" value="Unassembled WGS sequence"/>
</dbReference>
<comment type="caution">
    <text evidence="8">The sequence shown here is derived from an EMBL/GenBank/DDBJ whole genome shotgun (WGS) entry which is preliminary data.</text>
</comment>
<dbReference type="PANTHER" id="PTHR42859">
    <property type="entry name" value="OXIDOREDUCTASE"/>
    <property type="match status" value="1"/>
</dbReference>
<dbReference type="AlphaFoldDB" id="A0A931CQ44"/>
<protein>
    <submittedName>
        <fullName evidence="8">4Fe-4S dicluster domain-containing protein</fullName>
    </submittedName>
</protein>
<keyword evidence="3" id="KW-0479">Metal-binding</keyword>
<dbReference type="GO" id="GO:0051539">
    <property type="term" value="F:4 iron, 4 sulfur cluster binding"/>
    <property type="evidence" value="ECO:0007669"/>
    <property type="project" value="UniProtKB-KW"/>
</dbReference>
<dbReference type="PROSITE" id="PS51379">
    <property type="entry name" value="4FE4S_FER_2"/>
    <property type="match status" value="3"/>
</dbReference>
<name>A0A931CQ44_9BACT</name>